<evidence type="ECO:0000313" key="7">
    <source>
        <dbReference type="Proteomes" id="UP000694844"/>
    </source>
</evidence>
<keyword evidence="7" id="KW-1185">Reference proteome</keyword>
<reference evidence="8" key="1">
    <citation type="submission" date="2025-08" db="UniProtKB">
        <authorList>
            <consortium name="RefSeq"/>
        </authorList>
    </citation>
    <scope>IDENTIFICATION</scope>
    <source>
        <tissue evidence="8">Whole sample</tissue>
    </source>
</reference>
<comment type="similarity">
    <text evidence="2">Belongs to the clarin family.</text>
</comment>
<dbReference type="Proteomes" id="UP000694844">
    <property type="component" value="Chromosome 5"/>
</dbReference>
<protein>
    <submittedName>
        <fullName evidence="8">Uncharacterized protein LOC111136429</fullName>
    </submittedName>
</protein>
<organism evidence="7 8">
    <name type="scientific">Crassostrea virginica</name>
    <name type="common">Eastern oyster</name>
    <dbReference type="NCBI Taxonomy" id="6565"/>
    <lineage>
        <taxon>Eukaryota</taxon>
        <taxon>Metazoa</taxon>
        <taxon>Spiralia</taxon>
        <taxon>Lophotrochozoa</taxon>
        <taxon>Mollusca</taxon>
        <taxon>Bivalvia</taxon>
        <taxon>Autobranchia</taxon>
        <taxon>Pteriomorphia</taxon>
        <taxon>Ostreida</taxon>
        <taxon>Ostreoidea</taxon>
        <taxon>Ostreidae</taxon>
        <taxon>Crassostrea</taxon>
    </lineage>
</organism>
<dbReference type="RefSeq" id="XP_022342982.1">
    <property type="nucleotide sequence ID" value="XM_022487274.1"/>
</dbReference>
<comment type="subcellular location">
    <subcellularLocation>
        <location evidence="1">Membrane</location>
        <topology evidence="1">Multi-pass membrane protein</topology>
    </subcellularLocation>
</comment>
<keyword evidence="3 6" id="KW-0812">Transmembrane</keyword>
<evidence type="ECO:0000256" key="4">
    <source>
        <dbReference type="ARBA" id="ARBA00022989"/>
    </source>
</evidence>
<accession>A0A8B8EST6</accession>
<evidence type="ECO:0000313" key="8">
    <source>
        <dbReference type="RefSeq" id="XP_022342982.1"/>
    </source>
</evidence>
<dbReference type="InterPro" id="IPR026748">
    <property type="entry name" value="Clarin"/>
</dbReference>
<evidence type="ECO:0000256" key="1">
    <source>
        <dbReference type="ARBA" id="ARBA00004141"/>
    </source>
</evidence>
<gene>
    <name evidence="8" type="primary">LOC111136429</name>
</gene>
<feature type="transmembrane region" description="Helical" evidence="6">
    <location>
        <begin position="220"/>
        <end position="241"/>
    </location>
</feature>
<evidence type="ECO:0000256" key="3">
    <source>
        <dbReference type="ARBA" id="ARBA00022692"/>
    </source>
</evidence>
<dbReference type="PANTHER" id="PTHR31548:SF1">
    <property type="entry name" value="LD47387P"/>
    <property type="match status" value="1"/>
</dbReference>
<feature type="transmembrane region" description="Helical" evidence="6">
    <location>
        <begin position="9"/>
        <end position="30"/>
    </location>
</feature>
<dbReference type="GO" id="GO:0007605">
    <property type="term" value="P:sensory perception of sound"/>
    <property type="evidence" value="ECO:0007669"/>
    <property type="project" value="UniProtKB-ARBA"/>
</dbReference>
<feature type="transmembrane region" description="Helical" evidence="6">
    <location>
        <begin position="177"/>
        <end position="198"/>
    </location>
</feature>
<name>A0A8B8EST6_CRAVI</name>
<keyword evidence="4 6" id="KW-1133">Transmembrane helix</keyword>
<keyword evidence="5 6" id="KW-0472">Membrane</keyword>
<sequence length="279" mass="31904">MALEERQKLFVILTLILTLVGLGLMVGSFATDNWIKATGHKTNFTVSANSTNTPSMNASLGLFRGRRTINYGNGERPHKLKVVCDSKYCLIYFYANTEEEDKGRDKLKKVVANFNNQTSDEMYNYGLFPFSYWVLVILMSALGMIWGLVFIGFAIFNICGKPIETVTGPLGLYLWKGLTLFFSLLGMVFYLVLFFLYYKKSVLMQDDREVNFVSEAEMDFSFYMLMSAVILFLVNMGFLFLSGIKFSCGFTREAEKVMDNGIILYYFSTGKVSYYLLRF</sequence>
<evidence type="ECO:0000256" key="2">
    <source>
        <dbReference type="ARBA" id="ARBA00005787"/>
    </source>
</evidence>
<dbReference type="PANTHER" id="PTHR31548">
    <property type="entry name" value="CLARIN"/>
    <property type="match status" value="1"/>
</dbReference>
<evidence type="ECO:0000256" key="5">
    <source>
        <dbReference type="ARBA" id="ARBA00023136"/>
    </source>
</evidence>
<dbReference type="KEGG" id="cvn:111136429"/>
<evidence type="ECO:0000256" key="6">
    <source>
        <dbReference type="SAM" id="Phobius"/>
    </source>
</evidence>
<dbReference type="Gene3D" id="1.20.140.150">
    <property type="match status" value="1"/>
</dbReference>
<dbReference type="AlphaFoldDB" id="A0A8B8EST6"/>
<dbReference type="OrthoDB" id="10012538at2759"/>
<dbReference type="GO" id="GO:0016020">
    <property type="term" value="C:membrane"/>
    <property type="evidence" value="ECO:0007669"/>
    <property type="project" value="UniProtKB-SubCell"/>
</dbReference>
<dbReference type="GeneID" id="111136429"/>
<feature type="transmembrane region" description="Helical" evidence="6">
    <location>
        <begin position="130"/>
        <end position="156"/>
    </location>
</feature>
<proteinExistence type="inferred from homology"/>